<sequence length="152" mass="17645">MLDSDGFELLWQQDNTRMEVKRDPSCRVFEYRLVIDLEQPLSQAMSHFEEVDLIHKVQKQLCQPVRTLGSASPWQKVYMMCFNIAVLRIEVLHELFRYRDETNGFILEGIRTEFDQTALDVTAVSGRWELGPSEVLARHPAVEHHSKSLEAA</sequence>
<dbReference type="EMBL" id="CAJNJA010081253">
    <property type="protein sequence ID" value="CAE7929637.1"/>
    <property type="molecule type" value="Genomic_DNA"/>
</dbReference>
<comment type="caution">
    <text evidence="1">The sequence shown here is derived from an EMBL/GenBank/DDBJ whole genome shotgun (WGS) entry which is preliminary data.</text>
</comment>
<evidence type="ECO:0000313" key="2">
    <source>
        <dbReference type="Proteomes" id="UP000601435"/>
    </source>
</evidence>
<protein>
    <submittedName>
        <fullName evidence="1">Uncharacterized protein</fullName>
    </submittedName>
</protein>
<proteinExistence type="predicted"/>
<dbReference type="AlphaFoldDB" id="A0A813C0Q4"/>
<gene>
    <name evidence="1" type="ORF">SNEC2469_LOCUS32294</name>
</gene>
<accession>A0A813C0Q4</accession>
<reference evidence="1" key="1">
    <citation type="submission" date="2021-02" db="EMBL/GenBank/DDBJ databases">
        <authorList>
            <person name="Dougan E. K."/>
            <person name="Rhodes N."/>
            <person name="Thang M."/>
            <person name="Chan C."/>
        </authorList>
    </citation>
    <scope>NUCLEOTIDE SEQUENCE</scope>
</reference>
<keyword evidence="2" id="KW-1185">Reference proteome</keyword>
<evidence type="ECO:0000313" key="1">
    <source>
        <dbReference type="EMBL" id="CAE7929637.1"/>
    </source>
</evidence>
<name>A0A813C0Q4_9DINO</name>
<dbReference type="Proteomes" id="UP000601435">
    <property type="component" value="Unassembled WGS sequence"/>
</dbReference>
<organism evidence="1 2">
    <name type="scientific">Symbiodinium necroappetens</name>
    <dbReference type="NCBI Taxonomy" id="1628268"/>
    <lineage>
        <taxon>Eukaryota</taxon>
        <taxon>Sar</taxon>
        <taxon>Alveolata</taxon>
        <taxon>Dinophyceae</taxon>
        <taxon>Suessiales</taxon>
        <taxon>Symbiodiniaceae</taxon>
        <taxon>Symbiodinium</taxon>
    </lineage>
</organism>
<dbReference type="OrthoDB" id="413250at2759"/>